<organism evidence="1 2">
    <name type="scientific">Pseudomonas fluorescens HK44</name>
    <dbReference type="NCBI Taxonomy" id="1042209"/>
    <lineage>
        <taxon>Bacteria</taxon>
        <taxon>Pseudomonadati</taxon>
        <taxon>Pseudomonadota</taxon>
        <taxon>Gammaproteobacteria</taxon>
        <taxon>Pseudomonadales</taxon>
        <taxon>Pseudomonadaceae</taxon>
        <taxon>Pseudomonas</taxon>
    </lineage>
</organism>
<dbReference type="AlphaFoldDB" id="A0A010RSU9"/>
<evidence type="ECO:0000313" key="1">
    <source>
        <dbReference type="EMBL" id="EXF92034.1"/>
    </source>
</evidence>
<dbReference type="RefSeq" id="WP_019694076.1">
    <property type="nucleotide sequence ID" value="NZ_AFOY02000019.1"/>
</dbReference>
<dbReference type="EMBL" id="AFOY02000019">
    <property type="protein sequence ID" value="EXF92034.1"/>
    <property type="molecule type" value="Genomic_DNA"/>
</dbReference>
<evidence type="ECO:0000313" key="2">
    <source>
        <dbReference type="Proteomes" id="UP000022611"/>
    </source>
</evidence>
<dbReference type="OrthoDB" id="6778556at2"/>
<comment type="caution">
    <text evidence="1">The sequence shown here is derived from an EMBL/GenBank/DDBJ whole genome shotgun (WGS) entry which is preliminary data.</text>
</comment>
<protein>
    <submittedName>
        <fullName evidence="1">Ferredoxin</fullName>
    </submittedName>
</protein>
<proteinExistence type="predicted"/>
<dbReference type="PATRIC" id="fig|1042209.11.peg.5347"/>
<dbReference type="Gene3D" id="3.30.450.400">
    <property type="entry name" value="Colicin M, catalytic domain"/>
    <property type="match status" value="1"/>
</dbReference>
<dbReference type="GO" id="GO:0042742">
    <property type="term" value="P:defense response to bacterium"/>
    <property type="evidence" value="ECO:0007669"/>
    <property type="project" value="InterPro"/>
</dbReference>
<name>A0A010RSU9_PSEFL</name>
<reference evidence="1 2" key="1">
    <citation type="journal article" date="2011" name="J. Bacteriol.">
        <title>Draft genome sequence of the polycyclic aromatic hydrocarbon-degrading, genetically engineered bioluminescent bioreporter Pseudomonas fluorescens HK44.</title>
        <authorList>
            <person name="Chauhan A."/>
            <person name="Layton A.C."/>
            <person name="Williams D.E."/>
            <person name="Smartt A.E."/>
            <person name="Ripp S."/>
            <person name="Karpinets T.V."/>
            <person name="Brown S.D."/>
            <person name="Sayler G.S."/>
        </authorList>
    </citation>
    <scope>NUCLEOTIDE SEQUENCE [LARGE SCALE GENOMIC DNA]</scope>
    <source>
        <strain evidence="1 2">HK44</strain>
    </source>
</reference>
<sequence length="328" mass="35977">MRNGLTLPPIVTMGTTGNSGGFTVDPGFQWGKFAIADWQGVGEAIITSDGMTYSLPLCDGSAISPAEMDMFHAWLEMKSGIKAFTYELTMLDKAINNNDAFSAIKDLWKITESDNYLLNKAPSITHAYFKNKLMNFSLADAFAAQQKLSNKEALIRAASTDLYGLIYKKLTPELSGGTFTPVKAFTHYLWGDGSKLSVNINNIGLNIRAHEIPLLANTIASTREAGSYRLSDPKVAYDTRHDSAITAAYLGRITLKAEGDFTRHTNGSWTFDGVLNAYNDIYDFNESNRSTLLETLTSAGRVLSGTSYEIEIPGEYRIHLSGTGFQPN</sequence>
<accession>A0A010RSU9</accession>
<dbReference type="Pfam" id="PF14859">
    <property type="entry name" value="Colicin_M"/>
    <property type="match status" value="1"/>
</dbReference>
<dbReference type="eggNOG" id="ENOG502ZI13">
    <property type="taxonomic scope" value="Bacteria"/>
</dbReference>
<dbReference type="Proteomes" id="UP000022611">
    <property type="component" value="Unassembled WGS sequence"/>
</dbReference>
<dbReference type="HOGENOM" id="CLU_846954_0_0_6"/>
<dbReference type="InterPro" id="IPR028056">
    <property type="entry name" value="Colicin_M"/>
</dbReference>
<gene>
    <name evidence="1" type="ORF">HK44_014620</name>
</gene>